<keyword evidence="3 6" id="KW-0812">Transmembrane</keyword>
<name>A0A8J2ZZK8_9BACL</name>
<feature type="transmembrane region" description="Helical" evidence="6">
    <location>
        <begin position="80"/>
        <end position="101"/>
    </location>
</feature>
<dbReference type="InterPro" id="IPR051461">
    <property type="entry name" value="UPF0750_membrane"/>
</dbReference>
<reference evidence="8" key="1">
    <citation type="journal article" date="2014" name="Int. J. Syst. Evol. Microbiol.">
        <title>Complete genome sequence of Corynebacterium casei LMG S-19264T (=DSM 44701T), isolated from a smear-ripened cheese.</title>
        <authorList>
            <consortium name="US DOE Joint Genome Institute (JGI-PGF)"/>
            <person name="Walter F."/>
            <person name="Albersmeier A."/>
            <person name="Kalinowski J."/>
            <person name="Ruckert C."/>
        </authorList>
    </citation>
    <scope>NUCLEOTIDE SEQUENCE</scope>
    <source>
        <strain evidence="8">CGMCC 1.12777</strain>
    </source>
</reference>
<dbReference type="PIRSF" id="PIRSF006483">
    <property type="entry name" value="Membrane_protein_YitT"/>
    <property type="match status" value="1"/>
</dbReference>
<dbReference type="GO" id="GO:0005886">
    <property type="term" value="C:plasma membrane"/>
    <property type="evidence" value="ECO:0007669"/>
    <property type="project" value="UniProtKB-SubCell"/>
</dbReference>
<evidence type="ECO:0000256" key="6">
    <source>
        <dbReference type="SAM" id="Phobius"/>
    </source>
</evidence>
<dbReference type="InterPro" id="IPR003740">
    <property type="entry name" value="YitT"/>
</dbReference>
<organism evidence="8 9">
    <name type="scientific">Pullulanibacillus pueri</name>
    <dbReference type="NCBI Taxonomy" id="1437324"/>
    <lineage>
        <taxon>Bacteria</taxon>
        <taxon>Bacillati</taxon>
        <taxon>Bacillota</taxon>
        <taxon>Bacilli</taxon>
        <taxon>Bacillales</taxon>
        <taxon>Sporolactobacillaceae</taxon>
        <taxon>Pullulanibacillus</taxon>
    </lineage>
</organism>
<evidence type="ECO:0000256" key="4">
    <source>
        <dbReference type="ARBA" id="ARBA00022989"/>
    </source>
</evidence>
<feature type="transmembrane region" description="Helical" evidence="6">
    <location>
        <begin position="150"/>
        <end position="171"/>
    </location>
</feature>
<feature type="transmembrane region" description="Helical" evidence="6">
    <location>
        <begin position="52"/>
        <end position="73"/>
    </location>
</feature>
<keyword evidence="4 6" id="KW-1133">Transmembrane helix</keyword>
<dbReference type="PANTHER" id="PTHR33545">
    <property type="entry name" value="UPF0750 MEMBRANE PROTEIN YITT-RELATED"/>
    <property type="match status" value="1"/>
</dbReference>
<evidence type="ECO:0000313" key="9">
    <source>
        <dbReference type="Proteomes" id="UP000656813"/>
    </source>
</evidence>
<dbReference type="Proteomes" id="UP000656813">
    <property type="component" value="Unassembled WGS sequence"/>
</dbReference>
<dbReference type="AlphaFoldDB" id="A0A8J2ZZK8"/>
<sequence>MYNEVKITCIVIIGAILNGIAMNFFLIPAHVLSSGFMGVAQLVSTVIHEYTSISIGTGILLFLFNIPVAYIAWTRVGRRFTLYSILSVVVSMIVLTLLPIHALTDNIILNAVFGGVVSALGVGITLRYGASTGGMDIIAMVLSRMKDKPIGGYFLVLNGLIVIAAGFFFGWEKALFTLVTLYVSSRVIDSIHTRHAKVTAMIITDKGTELSKAIHNHMVRGITRIAAKGAFTEKDKDLLMIVITRYELYSLEQIIKTTDPHAFTNIVETAGIFGFFRPSD</sequence>
<dbReference type="InterPro" id="IPR019264">
    <property type="entry name" value="DUF2179"/>
</dbReference>
<dbReference type="RefSeq" id="WP_188499228.1">
    <property type="nucleotide sequence ID" value="NZ_BMFV01000051.1"/>
</dbReference>
<feature type="transmembrane region" description="Helical" evidence="6">
    <location>
        <begin position="107"/>
        <end position="129"/>
    </location>
</feature>
<evidence type="ECO:0000259" key="7">
    <source>
        <dbReference type="Pfam" id="PF10035"/>
    </source>
</evidence>
<dbReference type="Pfam" id="PF02588">
    <property type="entry name" value="YitT_membrane"/>
    <property type="match status" value="1"/>
</dbReference>
<dbReference type="PANTHER" id="PTHR33545:SF5">
    <property type="entry name" value="UPF0750 MEMBRANE PROTEIN YITT"/>
    <property type="match status" value="1"/>
</dbReference>
<keyword evidence="5 6" id="KW-0472">Membrane</keyword>
<comment type="caution">
    <text evidence="8">The sequence shown here is derived from an EMBL/GenBank/DDBJ whole genome shotgun (WGS) entry which is preliminary data.</text>
</comment>
<evidence type="ECO:0000256" key="3">
    <source>
        <dbReference type="ARBA" id="ARBA00022692"/>
    </source>
</evidence>
<keyword evidence="9" id="KW-1185">Reference proteome</keyword>
<dbReference type="EMBL" id="BMFV01000051">
    <property type="protein sequence ID" value="GGH88433.1"/>
    <property type="molecule type" value="Genomic_DNA"/>
</dbReference>
<evidence type="ECO:0000256" key="5">
    <source>
        <dbReference type="ARBA" id="ARBA00023136"/>
    </source>
</evidence>
<comment type="subcellular location">
    <subcellularLocation>
        <location evidence="1">Cell membrane</location>
        <topology evidence="1">Multi-pass membrane protein</topology>
    </subcellularLocation>
</comment>
<accession>A0A8J2ZZK8</accession>
<protein>
    <submittedName>
        <fullName evidence="8">UPF0750 membrane protein YitT</fullName>
    </submittedName>
</protein>
<keyword evidence="2" id="KW-1003">Cell membrane</keyword>
<dbReference type="CDD" id="cd16380">
    <property type="entry name" value="YitT_C"/>
    <property type="match status" value="1"/>
</dbReference>
<dbReference type="Gene3D" id="3.30.70.120">
    <property type="match status" value="1"/>
</dbReference>
<feature type="transmembrane region" description="Helical" evidence="6">
    <location>
        <begin position="7"/>
        <end position="32"/>
    </location>
</feature>
<proteinExistence type="predicted"/>
<evidence type="ECO:0000256" key="2">
    <source>
        <dbReference type="ARBA" id="ARBA00022475"/>
    </source>
</evidence>
<dbReference type="InterPro" id="IPR015867">
    <property type="entry name" value="N-reg_PII/ATP_PRibTrfase_C"/>
</dbReference>
<gene>
    <name evidence="8" type="primary">yitT</name>
    <name evidence="8" type="ORF">GCM10007096_40760</name>
</gene>
<evidence type="ECO:0000313" key="8">
    <source>
        <dbReference type="EMBL" id="GGH88433.1"/>
    </source>
</evidence>
<dbReference type="Pfam" id="PF10035">
    <property type="entry name" value="DUF2179"/>
    <property type="match status" value="1"/>
</dbReference>
<feature type="domain" description="DUF2179" evidence="7">
    <location>
        <begin position="220"/>
        <end position="274"/>
    </location>
</feature>
<evidence type="ECO:0000256" key="1">
    <source>
        <dbReference type="ARBA" id="ARBA00004651"/>
    </source>
</evidence>
<reference evidence="8" key="2">
    <citation type="submission" date="2020-09" db="EMBL/GenBank/DDBJ databases">
        <authorList>
            <person name="Sun Q."/>
            <person name="Zhou Y."/>
        </authorList>
    </citation>
    <scope>NUCLEOTIDE SEQUENCE</scope>
    <source>
        <strain evidence="8">CGMCC 1.12777</strain>
    </source>
</reference>